<dbReference type="Proteomes" id="UP001200034">
    <property type="component" value="Unassembled WGS sequence"/>
</dbReference>
<evidence type="ECO:0000259" key="15">
    <source>
        <dbReference type="Pfam" id="PF25294"/>
    </source>
</evidence>
<keyword evidence="5" id="KW-0165">Cleavage on pair of basic residues</keyword>
<evidence type="ECO:0000256" key="7">
    <source>
        <dbReference type="ARBA" id="ARBA00022729"/>
    </source>
</evidence>
<keyword evidence="6 12" id="KW-0812">Transmembrane</keyword>
<dbReference type="GO" id="GO:0031982">
    <property type="term" value="C:vesicle"/>
    <property type="evidence" value="ECO:0007669"/>
    <property type="project" value="UniProtKB-SubCell"/>
</dbReference>
<keyword evidence="7 13" id="KW-0732">Signal</keyword>
<dbReference type="InterPro" id="IPR057318">
    <property type="entry name" value="RENR_N"/>
</dbReference>
<evidence type="ECO:0000256" key="3">
    <source>
        <dbReference type="ARBA" id="ARBA00004373"/>
    </source>
</evidence>
<dbReference type="GO" id="GO:0005789">
    <property type="term" value="C:endoplasmic reticulum membrane"/>
    <property type="evidence" value="ECO:0007669"/>
    <property type="project" value="UniProtKB-SubCell"/>
</dbReference>
<keyword evidence="9 12" id="KW-1133">Transmembrane helix</keyword>
<evidence type="ECO:0000313" key="17">
    <source>
        <dbReference type="Proteomes" id="UP001200034"/>
    </source>
</evidence>
<keyword evidence="10 12" id="KW-0472">Membrane</keyword>
<keyword evidence="11" id="KW-0675">Receptor</keyword>
<evidence type="ECO:0008006" key="18">
    <source>
        <dbReference type="Google" id="ProtNLM"/>
    </source>
</evidence>
<proteinExistence type="predicted"/>
<evidence type="ECO:0000256" key="11">
    <source>
        <dbReference type="ARBA" id="ARBA00023170"/>
    </source>
</evidence>
<dbReference type="GO" id="GO:0098588">
    <property type="term" value="C:bounding membrane of organelle"/>
    <property type="evidence" value="ECO:0007669"/>
    <property type="project" value="UniProtKB-ARBA"/>
</dbReference>
<name>A0AAD4K196_9MUSC</name>
<reference evidence="16" key="1">
    <citation type="journal article" date="2021" name="Mol. Ecol. Resour.">
        <title>Phylogenomic analyses of the genus Drosophila reveals genomic signals of climate adaptation.</title>
        <authorList>
            <person name="Li F."/>
            <person name="Rane R.V."/>
            <person name="Luria V."/>
            <person name="Xiong Z."/>
            <person name="Chen J."/>
            <person name="Li Z."/>
            <person name="Catullo R.A."/>
            <person name="Griffin P.C."/>
            <person name="Schiffer M."/>
            <person name="Pearce S."/>
            <person name="Lee S.F."/>
            <person name="McElroy K."/>
            <person name="Stocker A."/>
            <person name="Shirriffs J."/>
            <person name="Cockerell F."/>
            <person name="Coppin C."/>
            <person name="Sgro C.M."/>
            <person name="Karger A."/>
            <person name="Cain J.W."/>
            <person name="Weber J.A."/>
            <person name="Santpere G."/>
            <person name="Kirschner M.W."/>
            <person name="Hoffmann A.A."/>
            <person name="Oakeshott J.G."/>
            <person name="Zhang G."/>
        </authorList>
    </citation>
    <scope>NUCLEOTIDE SEQUENCE</scope>
    <source>
        <strain evidence="16">BGI-SZ-2011g</strain>
    </source>
</reference>
<accession>A0AAD4K196</accession>
<gene>
    <name evidence="16" type="ORF">KR093_008850</name>
</gene>
<dbReference type="GO" id="GO:0030177">
    <property type="term" value="P:positive regulation of Wnt signaling pathway"/>
    <property type="evidence" value="ECO:0007669"/>
    <property type="project" value="TreeGrafter"/>
</dbReference>
<dbReference type="Pfam" id="PF07850">
    <property type="entry name" value="Renin_r"/>
    <property type="match status" value="1"/>
</dbReference>
<evidence type="ECO:0000256" key="12">
    <source>
        <dbReference type="SAM" id="Phobius"/>
    </source>
</evidence>
<dbReference type="GO" id="GO:0038023">
    <property type="term" value="F:signaling receptor activity"/>
    <property type="evidence" value="ECO:0007669"/>
    <property type="project" value="InterPro"/>
</dbReference>
<feature type="domain" description="Renin receptor N-terminal" evidence="15">
    <location>
        <begin position="21"/>
        <end position="115"/>
    </location>
</feature>
<keyword evidence="4" id="KW-1003">Cell membrane</keyword>
<evidence type="ECO:0000256" key="4">
    <source>
        <dbReference type="ARBA" id="ARBA00022475"/>
    </source>
</evidence>
<comment type="caution">
    <text evidence="16">The sequence shown here is derived from an EMBL/GenBank/DDBJ whole genome shotgun (WGS) entry which is preliminary data.</text>
</comment>
<organism evidence="16 17">
    <name type="scientific">Drosophila rubida</name>
    <dbReference type="NCBI Taxonomy" id="30044"/>
    <lineage>
        <taxon>Eukaryota</taxon>
        <taxon>Metazoa</taxon>
        <taxon>Ecdysozoa</taxon>
        <taxon>Arthropoda</taxon>
        <taxon>Hexapoda</taxon>
        <taxon>Insecta</taxon>
        <taxon>Pterygota</taxon>
        <taxon>Neoptera</taxon>
        <taxon>Endopterygota</taxon>
        <taxon>Diptera</taxon>
        <taxon>Brachycera</taxon>
        <taxon>Muscomorpha</taxon>
        <taxon>Ephydroidea</taxon>
        <taxon>Drosophilidae</taxon>
        <taxon>Drosophila</taxon>
    </lineage>
</organism>
<dbReference type="EMBL" id="JAJJHW010002585">
    <property type="protein sequence ID" value="KAH8371787.1"/>
    <property type="molecule type" value="Genomic_DNA"/>
</dbReference>
<feature type="transmembrane region" description="Helical" evidence="12">
    <location>
        <begin position="267"/>
        <end position="291"/>
    </location>
</feature>
<evidence type="ECO:0000256" key="1">
    <source>
        <dbReference type="ARBA" id="ARBA00004115"/>
    </source>
</evidence>
<sequence length="315" mass="35449">MFRFIVIFSLAFALISGDGLFSVLVAPESLEFKESIELESSHVGDVLLAALGHSVSSVSKWMGMYVVDPFKVAVNSLVVIVVQGVKDMVDTAERIKYDLKGTGAERSLNYMTRQLPNDSVTSINFTDHRRGRNQFHSLYGSSHISFKRNLKELLPHQYWSHRHFIDELDLLENAANNLDAILKPSHVVIFTISLSPLMRVARNGPINEAKILLGATIENMKNAIRRRNESVLMVQITRDQKDDSKNASKSNVPNPFEKITEDGDFPALINIVVWFSFTFALVLAIICYAIATMDPGRDSVLYRVTTLKEFTKKKI</sequence>
<evidence type="ECO:0000256" key="2">
    <source>
        <dbReference type="ARBA" id="ARBA00004251"/>
    </source>
</evidence>
<evidence type="ECO:0000256" key="10">
    <source>
        <dbReference type="ARBA" id="ARBA00023136"/>
    </source>
</evidence>
<dbReference type="GO" id="GO:0009897">
    <property type="term" value="C:external side of plasma membrane"/>
    <property type="evidence" value="ECO:0007669"/>
    <property type="project" value="TreeGrafter"/>
</dbReference>
<feature type="chain" id="PRO_5042073909" description="Renin receptor" evidence="13">
    <location>
        <begin position="18"/>
        <end position="315"/>
    </location>
</feature>
<feature type="domain" description="Renin receptor-like C-terminal transmembrane spanning segment" evidence="14">
    <location>
        <begin position="254"/>
        <end position="307"/>
    </location>
</feature>
<evidence type="ECO:0000256" key="8">
    <source>
        <dbReference type="ARBA" id="ARBA00022824"/>
    </source>
</evidence>
<feature type="signal peptide" evidence="13">
    <location>
        <begin position="1"/>
        <end position="17"/>
    </location>
</feature>
<dbReference type="InterPro" id="IPR056780">
    <property type="entry name" value="Renin_r_C"/>
</dbReference>
<evidence type="ECO:0000313" key="16">
    <source>
        <dbReference type="EMBL" id="KAH8371787.1"/>
    </source>
</evidence>
<dbReference type="InterPro" id="IPR012493">
    <property type="entry name" value="Renin_rcpt"/>
</dbReference>
<dbReference type="AlphaFoldDB" id="A0AAD4K196"/>
<dbReference type="PANTHER" id="PTHR13351">
    <property type="entry name" value="RENIN RECEPTOR"/>
    <property type="match status" value="1"/>
</dbReference>
<protein>
    <recommendedName>
        <fullName evidence="18">Renin receptor</fullName>
    </recommendedName>
</protein>
<keyword evidence="17" id="KW-1185">Reference proteome</keyword>
<keyword evidence="8" id="KW-0256">Endoplasmic reticulum</keyword>
<dbReference type="Pfam" id="PF25294">
    <property type="entry name" value="RENR_N"/>
    <property type="match status" value="1"/>
</dbReference>
<evidence type="ECO:0000259" key="14">
    <source>
        <dbReference type="Pfam" id="PF07850"/>
    </source>
</evidence>
<evidence type="ECO:0000256" key="5">
    <source>
        <dbReference type="ARBA" id="ARBA00022685"/>
    </source>
</evidence>
<evidence type="ECO:0000256" key="9">
    <source>
        <dbReference type="ARBA" id="ARBA00022989"/>
    </source>
</evidence>
<evidence type="ECO:0000256" key="6">
    <source>
        <dbReference type="ARBA" id="ARBA00022692"/>
    </source>
</evidence>
<comment type="subcellular location">
    <subcellularLocation>
        <location evidence="2">Cell membrane</location>
        <topology evidence="2">Single-pass type I membrane protein</topology>
    </subcellularLocation>
    <subcellularLocation>
        <location evidence="1">Endoplasmic reticulum membrane</location>
        <topology evidence="1">Single-pass type I membrane protein</topology>
    </subcellularLocation>
    <subcellularLocation>
        <location evidence="3">Vesicle</location>
    </subcellularLocation>
</comment>
<dbReference type="PANTHER" id="PTHR13351:SF1">
    <property type="entry name" value="RENIN RECEPTOR"/>
    <property type="match status" value="1"/>
</dbReference>
<evidence type="ECO:0000256" key="13">
    <source>
        <dbReference type="SAM" id="SignalP"/>
    </source>
</evidence>